<evidence type="ECO:0000256" key="2">
    <source>
        <dbReference type="ARBA" id="ARBA00005264"/>
    </source>
</evidence>
<dbReference type="SUPFAM" id="SSF50978">
    <property type="entry name" value="WD40 repeat-like"/>
    <property type="match status" value="1"/>
</dbReference>
<dbReference type="InterPro" id="IPR012580">
    <property type="entry name" value="NUC153"/>
</dbReference>
<evidence type="ECO:0000256" key="3">
    <source>
        <dbReference type="ARBA" id="ARBA00015517"/>
    </source>
</evidence>
<dbReference type="SMART" id="SM00320">
    <property type="entry name" value="WD40"/>
    <property type="match status" value="3"/>
</dbReference>
<dbReference type="GO" id="GO:0030686">
    <property type="term" value="C:90S preribosome"/>
    <property type="evidence" value="ECO:0007669"/>
    <property type="project" value="TreeGrafter"/>
</dbReference>
<dbReference type="PANTHER" id="PTHR14927:SF0">
    <property type="entry name" value="NUCLEOLAR PROTEIN 10"/>
    <property type="match status" value="1"/>
</dbReference>
<dbReference type="Proteomes" id="UP000492821">
    <property type="component" value="Unassembled WGS sequence"/>
</dbReference>
<feature type="region of interest" description="Disordered" evidence="7">
    <location>
        <begin position="520"/>
        <end position="614"/>
    </location>
</feature>
<dbReference type="GO" id="GO:0032040">
    <property type="term" value="C:small-subunit processome"/>
    <property type="evidence" value="ECO:0007669"/>
    <property type="project" value="TreeGrafter"/>
</dbReference>
<evidence type="ECO:0000256" key="7">
    <source>
        <dbReference type="SAM" id="MobiDB-lite"/>
    </source>
</evidence>
<dbReference type="PANTHER" id="PTHR14927">
    <property type="entry name" value="NUCLEOLAR PROTEIN 10"/>
    <property type="match status" value="1"/>
</dbReference>
<organism evidence="11 12">
    <name type="scientific">Panagrellus redivivus</name>
    <name type="common">Microworm</name>
    <dbReference type="NCBI Taxonomy" id="6233"/>
    <lineage>
        <taxon>Eukaryota</taxon>
        <taxon>Metazoa</taxon>
        <taxon>Ecdysozoa</taxon>
        <taxon>Nematoda</taxon>
        <taxon>Chromadorea</taxon>
        <taxon>Rhabditida</taxon>
        <taxon>Tylenchina</taxon>
        <taxon>Panagrolaimomorpha</taxon>
        <taxon>Panagrolaimoidea</taxon>
        <taxon>Panagrolaimidae</taxon>
        <taxon>Panagrellus</taxon>
    </lineage>
</organism>
<dbReference type="Pfam" id="PF23098">
    <property type="entry name" value="Beta-prop_NOL10_N"/>
    <property type="match status" value="1"/>
</dbReference>
<evidence type="ECO:0000259" key="9">
    <source>
        <dbReference type="Pfam" id="PF23097"/>
    </source>
</evidence>
<dbReference type="Pfam" id="PF23097">
    <property type="entry name" value="NOL10_2nd"/>
    <property type="match status" value="1"/>
</dbReference>
<dbReference type="InterPro" id="IPR040382">
    <property type="entry name" value="NOL10/Enp2"/>
</dbReference>
<dbReference type="InterPro" id="IPR056551">
    <property type="entry name" value="Beta-prop_NOL10_N"/>
</dbReference>
<keyword evidence="5" id="KW-0677">Repeat</keyword>
<dbReference type="Gene3D" id="2.130.10.10">
    <property type="entry name" value="YVTN repeat-like/Quinoprotein amine dehydrogenase"/>
    <property type="match status" value="1"/>
</dbReference>
<feature type="domain" description="Nucleolar protein 10-like N-terminal" evidence="10">
    <location>
        <begin position="1"/>
        <end position="365"/>
    </location>
</feature>
<dbReference type="InterPro" id="IPR001680">
    <property type="entry name" value="WD40_rpt"/>
</dbReference>
<dbReference type="Pfam" id="PF08159">
    <property type="entry name" value="NUC153"/>
    <property type="match status" value="1"/>
</dbReference>
<evidence type="ECO:0000256" key="6">
    <source>
        <dbReference type="ARBA" id="ARBA00023242"/>
    </source>
</evidence>
<evidence type="ECO:0000313" key="11">
    <source>
        <dbReference type="Proteomes" id="UP000492821"/>
    </source>
</evidence>
<dbReference type="WBParaSite" id="Pan_g20208.t1">
    <property type="protein sequence ID" value="Pan_g20208.t1"/>
    <property type="gene ID" value="Pan_g20208"/>
</dbReference>
<dbReference type="AlphaFoldDB" id="A0A7E4VEQ6"/>
<keyword evidence="11" id="KW-1185">Reference proteome</keyword>
<accession>A0A7E4VEQ6</accession>
<feature type="compositionally biased region" description="Acidic residues" evidence="7">
    <location>
        <begin position="533"/>
        <end position="543"/>
    </location>
</feature>
<protein>
    <recommendedName>
        <fullName evidence="3">Nucleolar protein 10</fullName>
    </recommendedName>
</protein>
<name>A0A7E4VEQ6_PANRE</name>
<sequence length="678" mass="76185">MEVSATDDFRVYNLSKGDSIPDWVSSKRRRKLEKQYSTFHSGIRLVQDFGFPDLSTAIALTPDGQYILGSGVYKPSLKLFDVNELSQKYEHGLDADAIDILPISDDYRKMIVLEVDRYCEIFSNGYRYYRFRFPRYNRAMVFSEESSDLIVVGAGPHVYRFNLEAGQFLQPMESSVPSFNCCALSKHHQLLLTGSTDGRIEAFDHRDRNSVGLLDCALSTITDYDHVFARSTPQITSVAFKDALHFAAGTSTGHVLLYDLRSSKPLLVKDHNMGLPITHLDFQKDEEVVMSMDSRMLKFWDESTGKPIGAIEPGVPLTKFIRYPDSGLFFFAAEAPEMLQYFVPNIGPAPKWCYHLESIVDELDNVDAPQVYDDYKFVTKDILEEIGLEHLIGTNLLRAHMHGYFIDVRLFNRAKTLTQPQAIRDHRRNKLREDLDKQATTLHKAKDHNAVRVKVNKELATQLKQATDLKSGSKKNKDRASIAGKLLTDDRFSSLFENPDFSVDTGSEAYKQLSQRLGAEQLKKSGNKKEVVSSDENEDDEMEQGPQSGLFMPDDAHDSDADSEVEVSNDDDGSAEDDSESDSDESSEDGDDVDMEDEEDAAPGKAEINVHKPRGFKFLPVGSLREVNAIKTGEQGVDEGLTETFGARKKELKKKNDGFDVEDTGTFGGRSISFVPKE</sequence>
<evidence type="ECO:0000259" key="10">
    <source>
        <dbReference type="Pfam" id="PF23098"/>
    </source>
</evidence>
<feature type="compositionally biased region" description="Basic and acidic residues" evidence="7">
    <location>
        <begin position="521"/>
        <end position="532"/>
    </location>
</feature>
<evidence type="ECO:0000256" key="1">
    <source>
        <dbReference type="ARBA" id="ARBA00004604"/>
    </source>
</evidence>
<dbReference type="InterPro" id="IPR056550">
    <property type="entry name" value="NOL10_2nd"/>
</dbReference>
<evidence type="ECO:0000256" key="5">
    <source>
        <dbReference type="ARBA" id="ARBA00022737"/>
    </source>
</evidence>
<comment type="subcellular location">
    <subcellularLocation>
        <location evidence="1">Nucleus</location>
        <location evidence="1">Nucleolus</location>
    </subcellularLocation>
</comment>
<keyword evidence="4" id="KW-0853">WD repeat</keyword>
<keyword evidence="6" id="KW-0539">Nucleus</keyword>
<evidence type="ECO:0000259" key="8">
    <source>
        <dbReference type="Pfam" id="PF08159"/>
    </source>
</evidence>
<reference evidence="12" key="2">
    <citation type="submission" date="2020-10" db="UniProtKB">
        <authorList>
            <consortium name="WormBaseParasite"/>
        </authorList>
    </citation>
    <scope>IDENTIFICATION</scope>
</reference>
<feature type="domain" description="Nucleolar protein 10-like second" evidence="9">
    <location>
        <begin position="371"/>
        <end position="418"/>
    </location>
</feature>
<evidence type="ECO:0000313" key="12">
    <source>
        <dbReference type="WBParaSite" id="Pan_g20208.t1"/>
    </source>
</evidence>
<dbReference type="InterPro" id="IPR036322">
    <property type="entry name" value="WD40_repeat_dom_sf"/>
</dbReference>
<feature type="region of interest" description="Disordered" evidence="7">
    <location>
        <begin position="658"/>
        <end position="678"/>
    </location>
</feature>
<proteinExistence type="inferred from homology"/>
<dbReference type="InterPro" id="IPR015943">
    <property type="entry name" value="WD40/YVTN_repeat-like_dom_sf"/>
</dbReference>
<feature type="domain" description="NUC153" evidence="8">
    <location>
        <begin position="489"/>
        <end position="513"/>
    </location>
</feature>
<evidence type="ECO:0000256" key="4">
    <source>
        <dbReference type="ARBA" id="ARBA00022574"/>
    </source>
</evidence>
<comment type="similarity">
    <text evidence="2">Belongs to the WD repeat NOL10/ENP2 family.</text>
</comment>
<dbReference type="GO" id="GO:0000462">
    <property type="term" value="P:maturation of SSU-rRNA from tricistronic rRNA transcript (SSU-rRNA, 5.8S rRNA, LSU-rRNA)"/>
    <property type="evidence" value="ECO:0007669"/>
    <property type="project" value="TreeGrafter"/>
</dbReference>
<feature type="compositionally biased region" description="Acidic residues" evidence="7">
    <location>
        <begin position="561"/>
        <end position="601"/>
    </location>
</feature>
<reference evidence="11" key="1">
    <citation type="journal article" date="2013" name="Genetics">
        <title>The draft genome and transcriptome of Panagrellus redivivus are shaped by the harsh demands of a free-living lifestyle.</title>
        <authorList>
            <person name="Srinivasan J."/>
            <person name="Dillman A.R."/>
            <person name="Macchietto M.G."/>
            <person name="Heikkinen L."/>
            <person name="Lakso M."/>
            <person name="Fracchia K.M."/>
            <person name="Antoshechkin I."/>
            <person name="Mortazavi A."/>
            <person name="Wong G."/>
            <person name="Sternberg P.W."/>
        </authorList>
    </citation>
    <scope>NUCLEOTIDE SEQUENCE [LARGE SCALE GENOMIC DNA]</scope>
    <source>
        <strain evidence="11">MT8872</strain>
    </source>
</reference>